<dbReference type="CDD" id="cd08547">
    <property type="entry name" value="Type_II_cohesin"/>
    <property type="match status" value="1"/>
</dbReference>
<dbReference type="InterPro" id="IPR008930">
    <property type="entry name" value="Terpenoid_cyclase/PrenylTrfase"/>
</dbReference>
<dbReference type="SUPFAM" id="SSF49384">
    <property type="entry name" value="Carbohydrate-binding domain"/>
    <property type="match status" value="1"/>
</dbReference>
<sequence>MNVKNILMVGFLLTALLVSAASAADLVVTPQSSTSALGEVTEVTLRVENVAHLGGFDIDLHWDPSVVTLDTEPDNVTIGSLFCGHVNNSAWGSDRGGVRVAALNASLDGVSGAAELFTVRLKTVDDTGKSTPVAVVVNNYGFLNSTSGDDIPVNTITNATITAQRVNRIVSYVGVTAESVPLDAETVSVFTVANQRNVLTSKLTINSTIYAPNGSVFNTEERSGVILKPYEQNVQQIAWTPTQTGTYVLNVTVTSDTDLPVVGTTTAERSVAARNFSLEFHPYVYGYSRPQVDTWFWMVWYVKPSESGKVKLNLSVPESIEVWGEAESELWMTGDALNYVAFRLRATEIGTFTRDQFNLTASAHGKTASKTSTHDVSVWVPSMEVSSVDSVKVDTTGDFEMSYNTLHTNNTCDNQTTIIVQSGARGRTLAGLGYLVGYPYGCVEQTTSRMLASMNVKNYYLDRSDRPANFQIIRNDANTSVSNGVVKLVRGGQVGQHEDGGWSLWGCGESESSSSSYAAYTLARVNESGEDLNHLLNGKVSSDATVDDGTVNFEKAVEWFHENPDDDSSGTWTWSAGVCHAWTPTSNTGFVMLIHDMIRDQGTVAEPYATYMTENMQNATRYFVGIQNSDEGYFGNGRDRAMATALGLWGLEVYGTPSDDVTQDQINDSKAKATEWLIKNHDADGCWGADPVYGYSSKGRRSESTAYAILALNATGIPAENETIQGGVNWLVEQYESGGKWGYTWATQAAIDALIHCQPIEVSDGTLSISIDGEDICTLEVNETNPKVEYPLTADQMATVMANGKSKREITQYSKVKQHAVTVTRNNGNGMILVSIENTQRAPVNEIDDPIEDTGTILSTGGIIPDNGSPDVVQFSEDMDILGDAAPGDLFDTVTLTSDPSPLVANESGKVAIQVVSGVQGVFSPMIEVPIEGFTFANGTISDENGNDVAYQVLHGSVNTDSTSIFIQANEWTSDETYTYVFDAKPTHVGTLNFNLRFKALNDEDNVTLVEKSLDVIGRGDVAVKVTDENDSPVVATIVLDGSSQTASSHTFEGLLVGNYSLSVSKENYITVNTTVSVEANDETNVTVMMPTDLTTPRLIFSQGSGMLAGVSKVPGTLSAAFAENVTYNATVVGNGGRIVLALEFPQRFLLNNPVVRLNGVVLDPSQYEIRSGTFSNPDPYEPFSTTNATIIIYDAPDGVSEISIEFIGGRAGQALVGDHETGILDALRLAQFDVGLKGAPETFGYGDVSGDLMVNILDALRIAQYDAGLIPDLA</sequence>
<dbReference type="GO" id="GO:0030246">
    <property type="term" value="F:carbohydrate binding"/>
    <property type="evidence" value="ECO:0007669"/>
    <property type="project" value="InterPro"/>
</dbReference>
<dbReference type="Gene3D" id="2.60.40.680">
    <property type="match status" value="1"/>
</dbReference>
<evidence type="ECO:0000313" key="5">
    <source>
        <dbReference type="EMBL" id="QSZ67615.1"/>
    </source>
</evidence>
<name>A0A8A3S657_9EURY</name>
<dbReference type="InterPro" id="IPR047565">
    <property type="entry name" value="Alpha-macroglob_thiol-ester_cl"/>
</dbReference>
<dbReference type="SUPFAM" id="SSF48239">
    <property type="entry name" value="Terpenoid cyclases/Protein prenyltransferases"/>
    <property type="match status" value="1"/>
</dbReference>
<dbReference type="InterPro" id="IPR050473">
    <property type="entry name" value="A2M/Complement_sys"/>
</dbReference>
<dbReference type="EMBL" id="CP036172">
    <property type="protein sequence ID" value="QSZ67615.1"/>
    <property type="molecule type" value="Genomic_DNA"/>
</dbReference>
<dbReference type="InterPro" id="IPR013784">
    <property type="entry name" value="Carb-bd-like_fold"/>
</dbReference>
<dbReference type="SMART" id="SM01419">
    <property type="entry name" value="Thiol-ester_cl"/>
    <property type="match status" value="1"/>
</dbReference>
<dbReference type="Proteomes" id="UP001042704">
    <property type="component" value="Chromosome"/>
</dbReference>
<keyword evidence="1" id="KW-0732">Signal</keyword>
<keyword evidence="6" id="KW-1185">Reference proteome</keyword>
<evidence type="ECO:0000313" key="6">
    <source>
        <dbReference type="Proteomes" id="UP001042704"/>
    </source>
</evidence>
<dbReference type="Gene3D" id="1.50.10.20">
    <property type="match status" value="1"/>
</dbReference>
<dbReference type="CDD" id="cd00688">
    <property type="entry name" value="ISOPREN_C2_like"/>
    <property type="match status" value="1"/>
</dbReference>
<dbReference type="Gene3D" id="2.60.40.1120">
    <property type="entry name" value="Carboxypeptidase-like, regulatory domain"/>
    <property type="match status" value="1"/>
</dbReference>
<proteinExistence type="predicted"/>
<feature type="domain" description="PEGA" evidence="3">
    <location>
        <begin position="1034"/>
        <end position="1089"/>
    </location>
</feature>
<keyword evidence="2" id="KW-0882">Thioester bond</keyword>
<dbReference type="InterPro" id="IPR008965">
    <property type="entry name" value="CBM2/CBM3_carb-bd_dom_sf"/>
</dbReference>
<feature type="domain" description="Squalene cyclase C-terminal" evidence="4">
    <location>
        <begin position="614"/>
        <end position="747"/>
    </location>
</feature>
<dbReference type="RefSeq" id="WP_265580517.1">
    <property type="nucleotide sequence ID" value="NZ_CP036172.1"/>
</dbReference>
<evidence type="ECO:0000259" key="4">
    <source>
        <dbReference type="Pfam" id="PF13243"/>
    </source>
</evidence>
<reference evidence="5" key="2">
    <citation type="submission" date="2019-02" db="EMBL/GenBank/DDBJ databases">
        <authorList>
            <person name="Chen S.-C."/>
            <person name="Chien H.-H."/>
            <person name="Lai M.-C."/>
        </authorList>
    </citation>
    <scope>NUCLEOTIDE SEQUENCE</scope>
    <source>
        <strain evidence="5">N2F9704</strain>
    </source>
</reference>
<evidence type="ECO:0000259" key="3">
    <source>
        <dbReference type="Pfam" id="PF08308"/>
    </source>
</evidence>
<dbReference type="PANTHER" id="PTHR11412:SF136">
    <property type="entry name" value="CD109 ANTIGEN"/>
    <property type="match status" value="1"/>
</dbReference>
<dbReference type="Pfam" id="PF08308">
    <property type="entry name" value="PEGA"/>
    <property type="match status" value="1"/>
</dbReference>
<reference evidence="5" key="1">
    <citation type="journal article" date="2001" name="Int. J. Syst. Evol. Microbiol.">
        <title>Methanofollis aquaemaris sp. nov., a methanogen isolated from an aquaculture fish pond.</title>
        <authorList>
            <person name="Lai M.C."/>
            <person name="Chen S.C."/>
        </authorList>
    </citation>
    <scope>NUCLEOTIDE SEQUENCE</scope>
    <source>
        <strain evidence="5">N2F9704</strain>
    </source>
</reference>
<dbReference type="GeneID" id="76424481"/>
<dbReference type="AlphaFoldDB" id="A0A8A3S657"/>
<organism evidence="5 6">
    <name type="scientific">Methanofollis aquaemaris</name>
    <dbReference type="NCBI Taxonomy" id="126734"/>
    <lineage>
        <taxon>Archaea</taxon>
        <taxon>Methanobacteriati</taxon>
        <taxon>Methanobacteriota</taxon>
        <taxon>Stenosarchaea group</taxon>
        <taxon>Methanomicrobia</taxon>
        <taxon>Methanomicrobiales</taxon>
        <taxon>Methanomicrobiaceae</taxon>
        <taxon>Methanofollis</taxon>
    </lineage>
</organism>
<dbReference type="KEGG" id="maqe:RJ40_08900"/>
<dbReference type="PANTHER" id="PTHR11412">
    <property type="entry name" value="MACROGLOBULIN / COMPLEMENT"/>
    <property type="match status" value="1"/>
</dbReference>
<dbReference type="InterPro" id="IPR032696">
    <property type="entry name" value="SQ_cyclase_C"/>
</dbReference>
<gene>
    <name evidence="5" type="ORF">RJ40_08900</name>
</gene>
<dbReference type="Pfam" id="PF13243">
    <property type="entry name" value="SQHop_cyclase_C"/>
    <property type="match status" value="1"/>
</dbReference>
<evidence type="ECO:0000256" key="1">
    <source>
        <dbReference type="ARBA" id="ARBA00022729"/>
    </source>
</evidence>
<dbReference type="SUPFAM" id="SSF49452">
    <property type="entry name" value="Starch-binding domain-like"/>
    <property type="match status" value="1"/>
</dbReference>
<dbReference type="InterPro" id="IPR013229">
    <property type="entry name" value="PEGA"/>
</dbReference>
<accession>A0A8A3S657</accession>
<evidence type="ECO:0000256" key="2">
    <source>
        <dbReference type="ARBA" id="ARBA00022966"/>
    </source>
</evidence>
<protein>
    <submittedName>
        <fullName evidence="5">PEGA domain-containing protein</fullName>
    </submittedName>
</protein>